<accession>A0A1I4LLF1</accession>
<evidence type="ECO:0000313" key="2">
    <source>
        <dbReference type="Proteomes" id="UP000198519"/>
    </source>
</evidence>
<proteinExistence type="predicted"/>
<protein>
    <submittedName>
        <fullName evidence="1">Uncharacterized protein</fullName>
    </submittedName>
</protein>
<dbReference type="EMBL" id="FOUE01000001">
    <property type="protein sequence ID" value="SFL91812.1"/>
    <property type="molecule type" value="Genomic_DNA"/>
</dbReference>
<dbReference type="Proteomes" id="UP000198519">
    <property type="component" value="Unassembled WGS sequence"/>
</dbReference>
<sequence length="143" mass="15693">MVWAALVTATPVLAADEPLFYCMTDDDKALRVLEDGNELVYQFGADLTAPEMELRRPRSEVIVRNVLKPGPIMTRSLSFTNGIYRYAVEVHAVRIPLKYDHDEGGVEVYHGTTGLGGPHCAGGVQQRILYIQGLPPEAVPVAD</sequence>
<evidence type="ECO:0000313" key="1">
    <source>
        <dbReference type="EMBL" id="SFL91812.1"/>
    </source>
</evidence>
<gene>
    <name evidence="1" type="ORF">SAMN04487963_0540</name>
</gene>
<keyword evidence="2" id="KW-1185">Reference proteome</keyword>
<organism evidence="1 2">
    <name type="scientific">Marinobacter zhejiangensis</name>
    <dbReference type="NCBI Taxonomy" id="488535"/>
    <lineage>
        <taxon>Bacteria</taxon>
        <taxon>Pseudomonadati</taxon>
        <taxon>Pseudomonadota</taxon>
        <taxon>Gammaproteobacteria</taxon>
        <taxon>Pseudomonadales</taxon>
        <taxon>Marinobacteraceae</taxon>
        <taxon>Marinobacter</taxon>
    </lineage>
</organism>
<name>A0A1I4LLF1_9GAMM</name>
<reference evidence="2" key="1">
    <citation type="submission" date="2016-10" db="EMBL/GenBank/DDBJ databases">
        <authorList>
            <person name="Varghese N."/>
            <person name="Submissions S."/>
        </authorList>
    </citation>
    <scope>NUCLEOTIDE SEQUENCE [LARGE SCALE GENOMIC DNA]</scope>
    <source>
        <strain evidence="2">CGMCC 1.7061</strain>
    </source>
</reference>
<dbReference type="STRING" id="488535.SAMN04487963_0540"/>
<dbReference type="AlphaFoldDB" id="A0A1I4LLF1"/>